<dbReference type="EMBL" id="BPVZ01000089">
    <property type="protein sequence ID" value="GKV30835.1"/>
    <property type="molecule type" value="Genomic_DNA"/>
</dbReference>
<organism evidence="1 2">
    <name type="scientific">Rubroshorea leprosula</name>
    <dbReference type="NCBI Taxonomy" id="152421"/>
    <lineage>
        <taxon>Eukaryota</taxon>
        <taxon>Viridiplantae</taxon>
        <taxon>Streptophyta</taxon>
        <taxon>Embryophyta</taxon>
        <taxon>Tracheophyta</taxon>
        <taxon>Spermatophyta</taxon>
        <taxon>Magnoliopsida</taxon>
        <taxon>eudicotyledons</taxon>
        <taxon>Gunneridae</taxon>
        <taxon>Pentapetalae</taxon>
        <taxon>rosids</taxon>
        <taxon>malvids</taxon>
        <taxon>Malvales</taxon>
        <taxon>Dipterocarpaceae</taxon>
        <taxon>Rubroshorea</taxon>
    </lineage>
</organism>
<keyword evidence="2" id="KW-1185">Reference proteome</keyword>
<sequence>MRSHLRRKLWVSLQYSNMLTRKNEELPRTHKFMSVPNLHLFLDDDS</sequence>
<comment type="caution">
    <text evidence="1">The sequence shown here is derived from an EMBL/GenBank/DDBJ whole genome shotgun (WGS) entry which is preliminary data.</text>
</comment>
<dbReference type="Proteomes" id="UP001054252">
    <property type="component" value="Unassembled WGS sequence"/>
</dbReference>
<name>A0AAV5L0R6_9ROSI</name>
<evidence type="ECO:0000313" key="2">
    <source>
        <dbReference type="Proteomes" id="UP001054252"/>
    </source>
</evidence>
<protein>
    <submittedName>
        <fullName evidence="1">Uncharacterized protein</fullName>
    </submittedName>
</protein>
<gene>
    <name evidence="1" type="ORF">SLEP1_g39610</name>
</gene>
<reference evidence="1 2" key="1">
    <citation type="journal article" date="2021" name="Commun. Biol.">
        <title>The genome of Shorea leprosula (Dipterocarpaceae) highlights the ecological relevance of drought in aseasonal tropical rainforests.</title>
        <authorList>
            <person name="Ng K.K.S."/>
            <person name="Kobayashi M.J."/>
            <person name="Fawcett J.A."/>
            <person name="Hatakeyama M."/>
            <person name="Paape T."/>
            <person name="Ng C.H."/>
            <person name="Ang C.C."/>
            <person name="Tnah L.H."/>
            <person name="Lee C.T."/>
            <person name="Nishiyama T."/>
            <person name="Sese J."/>
            <person name="O'Brien M.J."/>
            <person name="Copetti D."/>
            <person name="Mohd Noor M.I."/>
            <person name="Ong R.C."/>
            <person name="Putra M."/>
            <person name="Sireger I.Z."/>
            <person name="Indrioko S."/>
            <person name="Kosugi Y."/>
            <person name="Izuno A."/>
            <person name="Isagi Y."/>
            <person name="Lee S.L."/>
            <person name="Shimizu K.K."/>
        </authorList>
    </citation>
    <scope>NUCLEOTIDE SEQUENCE [LARGE SCALE GENOMIC DNA]</scope>
    <source>
        <strain evidence="1">214</strain>
    </source>
</reference>
<evidence type="ECO:0000313" key="1">
    <source>
        <dbReference type="EMBL" id="GKV30835.1"/>
    </source>
</evidence>
<accession>A0AAV5L0R6</accession>
<dbReference type="AlphaFoldDB" id="A0AAV5L0R6"/>
<proteinExistence type="predicted"/>